<dbReference type="OrthoDB" id="424777at2759"/>
<accession>A0A8T2SU22</accession>
<dbReference type="Proteomes" id="UP000825935">
    <property type="component" value="Chromosome 18"/>
</dbReference>
<dbReference type="Gene3D" id="1.25.40.10">
    <property type="entry name" value="Tetratricopeptide repeat domain"/>
    <property type="match status" value="5"/>
</dbReference>
<dbReference type="AlphaFoldDB" id="A0A8T2SU22"/>
<evidence type="ECO:0008006" key="5">
    <source>
        <dbReference type="Google" id="ProtNLM"/>
    </source>
</evidence>
<dbReference type="Pfam" id="PF01535">
    <property type="entry name" value="PPR"/>
    <property type="match status" value="2"/>
</dbReference>
<dbReference type="PANTHER" id="PTHR24015:SF548">
    <property type="entry name" value="OS08G0340900 PROTEIN"/>
    <property type="match status" value="1"/>
</dbReference>
<sequence>MASILLTEGPAVVDVPDYLSCSSSARSNGFASADRLEILWKDFFRNRSQWADIRSMKTDPRSPDFKDKTTGDLPIFDWLNPCWVQEELRTKGPELSSRHSKLRGRKSPLESSFLAERKNSESHPWMRGEKVFGQVLSVVSQQAGGSTEGRLQFDKPLENGTTIKDCESNRGDTRACIALVVSLKACADQKDLLKGISLHVDIARQGLLETNSIIGGAVVNMYAKCGALSQAQEVFDALPARTVIAWNALISGYTQNEQGKKALSCFEQMQNEGISPDAVTIVCALNACGSVGIVSKGQQLHALIIKEGMLDTNVVVGNALIDMYSCCQLLSKAQNVFFELPLQNEVSWTTLITGFVQHGQGEEALKYFELMKLKGLSPTIATCLCILKACALKGAVDMGQEIHADLIKEGELENNMVIGTALVDMYAKCGALIEARKLFHELPTRDVVSWGALLDGYTQHTDGEEALECFEEMQEGGFAPDGATYICILKTCGNIGAAEKGQKIHAEIAGEGLFADDIVVINSLVDMYAKCGMLAEAQDVFDELPCHDVIIWNALLAGYAQLGDQSAISGLFDRMIGGVMPDFVTFLLILNVCGHRGLIIEGQTQFFSMIEEFGNGPALEHLTCMVDLFGRAGQIDEAVSLIEVMPVCADMSTMLAILGACQKIGDIPHGSWALGHAQHLNKKDSAAYVSISNLYGTFGMQDIEEMDEAAIE</sequence>
<dbReference type="OMA" id="AKSITHF"/>
<dbReference type="Pfam" id="PF13041">
    <property type="entry name" value="PPR_2"/>
    <property type="match status" value="3"/>
</dbReference>
<dbReference type="GO" id="GO:0009451">
    <property type="term" value="P:RNA modification"/>
    <property type="evidence" value="ECO:0007669"/>
    <property type="project" value="InterPro"/>
</dbReference>
<dbReference type="InterPro" id="IPR046960">
    <property type="entry name" value="PPR_At4g14850-like_plant"/>
</dbReference>
<dbReference type="PANTHER" id="PTHR24015">
    <property type="entry name" value="OS07G0578800 PROTEIN-RELATED"/>
    <property type="match status" value="1"/>
</dbReference>
<gene>
    <name evidence="3" type="ORF">KP509_18G049300</name>
</gene>
<organism evidence="3 4">
    <name type="scientific">Ceratopteris richardii</name>
    <name type="common">Triangle waterfern</name>
    <dbReference type="NCBI Taxonomy" id="49495"/>
    <lineage>
        <taxon>Eukaryota</taxon>
        <taxon>Viridiplantae</taxon>
        <taxon>Streptophyta</taxon>
        <taxon>Embryophyta</taxon>
        <taxon>Tracheophyta</taxon>
        <taxon>Polypodiopsida</taxon>
        <taxon>Polypodiidae</taxon>
        <taxon>Polypodiales</taxon>
        <taxon>Pteridineae</taxon>
        <taxon>Pteridaceae</taxon>
        <taxon>Parkerioideae</taxon>
        <taxon>Ceratopteris</taxon>
    </lineage>
</organism>
<feature type="repeat" description="PPR" evidence="2">
    <location>
        <begin position="446"/>
        <end position="480"/>
    </location>
</feature>
<dbReference type="InterPro" id="IPR011990">
    <property type="entry name" value="TPR-like_helical_dom_sf"/>
</dbReference>
<dbReference type="FunFam" id="1.25.40.10:FF:000031">
    <property type="entry name" value="Pentatricopeptide repeat-containing protein mitochondrial"/>
    <property type="match status" value="3"/>
</dbReference>
<evidence type="ECO:0000256" key="1">
    <source>
        <dbReference type="ARBA" id="ARBA00022737"/>
    </source>
</evidence>
<dbReference type="GO" id="GO:0048731">
    <property type="term" value="P:system development"/>
    <property type="evidence" value="ECO:0007669"/>
    <property type="project" value="UniProtKB-ARBA"/>
</dbReference>
<keyword evidence="4" id="KW-1185">Reference proteome</keyword>
<dbReference type="Pfam" id="PF13812">
    <property type="entry name" value="PPR_3"/>
    <property type="match status" value="1"/>
</dbReference>
<evidence type="ECO:0000313" key="4">
    <source>
        <dbReference type="Proteomes" id="UP000825935"/>
    </source>
</evidence>
<feature type="repeat" description="PPR" evidence="2">
    <location>
        <begin position="517"/>
        <end position="551"/>
    </location>
</feature>
<comment type="caution">
    <text evidence="3">The sequence shown here is derived from an EMBL/GenBank/DDBJ whole genome shotgun (WGS) entry which is preliminary data.</text>
</comment>
<feature type="repeat" description="PPR" evidence="2">
    <location>
        <begin position="344"/>
        <end position="378"/>
    </location>
</feature>
<feature type="repeat" description="PPR" evidence="2">
    <location>
        <begin position="242"/>
        <end position="276"/>
    </location>
</feature>
<dbReference type="GO" id="GO:0003723">
    <property type="term" value="F:RNA binding"/>
    <property type="evidence" value="ECO:0007669"/>
    <property type="project" value="InterPro"/>
</dbReference>
<keyword evidence="1" id="KW-0677">Repeat</keyword>
<reference evidence="3" key="1">
    <citation type="submission" date="2021-08" db="EMBL/GenBank/DDBJ databases">
        <title>WGS assembly of Ceratopteris richardii.</title>
        <authorList>
            <person name="Marchant D.B."/>
            <person name="Chen G."/>
            <person name="Jenkins J."/>
            <person name="Shu S."/>
            <person name="Leebens-Mack J."/>
            <person name="Grimwood J."/>
            <person name="Schmutz J."/>
            <person name="Soltis P."/>
            <person name="Soltis D."/>
            <person name="Chen Z.-H."/>
        </authorList>
    </citation>
    <scope>NUCLEOTIDE SEQUENCE</scope>
    <source>
        <strain evidence="3">Whitten #5841</strain>
        <tissue evidence="3">Leaf</tissue>
    </source>
</reference>
<dbReference type="FunFam" id="1.25.40.10:FF:000158">
    <property type="entry name" value="pentatricopeptide repeat-containing protein At2g33680"/>
    <property type="match status" value="1"/>
</dbReference>
<protein>
    <recommendedName>
        <fullName evidence="5">Pentatricopeptide repeat-containing protein</fullName>
    </recommendedName>
</protein>
<proteinExistence type="predicted"/>
<evidence type="ECO:0000256" key="2">
    <source>
        <dbReference type="PROSITE-ProRule" id="PRU00708"/>
    </source>
</evidence>
<dbReference type="NCBIfam" id="TIGR00756">
    <property type="entry name" value="PPR"/>
    <property type="match status" value="3"/>
</dbReference>
<name>A0A8T2SU22_CERRI</name>
<dbReference type="EMBL" id="CM035423">
    <property type="protein sequence ID" value="KAH7365853.1"/>
    <property type="molecule type" value="Genomic_DNA"/>
</dbReference>
<evidence type="ECO:0000313" key="3">
    <source>
        <dbReference type="EMBL" id="KAH7365853.1"/>
    </source>
</evidence>
<dbReference type="PROSITE" id="PS51375">
    <property type="entry name" value="PPR"/>
    <property type="match status" value="4"/>
</dbReference>
<dbReference type="InterPro" id="IPR002885">
    <property type="entry name" value="PPR_rpt"/>
</dbReference>